<dbReference type="AlphaFoldDB" id="A0A3S2U558"/>
<keyword evidence="1" id="KW-0812">Transmembrane</keyword>
<proteinExistence type="predicted"/>
<feature type="transmembrane region" description="Helical" evidence="1">
    <location>
        <begin position="33"/>
        <end position="56"/>
    </location>
</feature>
<dbReference type="OrthoDB" id="1149172at2"/>
<feature type="transmembrane region" description="Helical" evidence="1">
    <location>
        <begin position="258"/>
        <end position="282"/>
    </location>
</feature>
<name>A0A3S2U558_9FLAO</name>
<organism evidence="2 3">
    <name type="scientific">Flavobacterium sufflavum</name>
    <dbReference type="NCBI Taxonomy" id="1921138"/>
    <lineage>
        <taxon>Bacteria</taxon>
        <taxon>Pseudomonadati</taxon>
        <taxon>Bacteroidota</taxon>
        <taxon>Flavobacteriia</taxon>
        <taxon>Flavobacteriales</taxon>
        <taxon>Flavobacteriaceae</taxon>
        <taxon>Flavobacterium</taxon>
    </lineage>
</organism>
<feature type="transmembrane region" description="Helical" evidence="1">
    <location>
        <begin position="171"/>
        <end position="189"/>
    </location>
</feature>
<feature type="transmembrane region" description="Helical" evidence="1">
    <location>
        <begin position="81"/>
        <end position="106"/>
    </location>
</feature>
<feature type="transmembrane region" description="Helical" evidence="1">
    <location>
        <begin position="138"/>
        <end position="165"/>
    </location>
</feature>
<sequence>MTFILFKKREFSDLISDTFSFFKINGKHFFRNYFLINGGLLVLFCALLYFVFKIYFEVLFSGSGTLKANYLSQYFSNNMGLFSGTFSFFLLLIIAISLINVAYPVLYLQLLNTKKGAEFTSAEIINSLKENISKMIKFSIGFIFILMPIMMVVFTLLFLLCIIIIGIPMLMITAPAFLTWLNLSFYTYLTEELRFFASLKKGYSLLKQQFWAVVGASFIILILIQFIQTIITMIPYFFGTALFLTSTNLGTPDATKNIGFFISFIFIFAILMGALFNNLIIVNQGIIYYSLREETENNSSESQIDLIGMDNE</sequence>
<gene>
    <name evidence="2" type="ORF">EOD40_09940</name>
</gene>
<accession>A0A3S2U558</accession>
<dbReference type="EMBL" id="SACJ01000005">
    <property type="protein sequence ID" value="RVT75764.1"/>
    <property type="molecule type" value="Genomic_DNA"/>
</dbReference>
<evidence type="ECO:0000313" key="2">
    <source>
        <dbReference type="EMBL" id="RVT75764.1"/>
    </source>
</evidence>
<evidence type="ECO:0000256" key="1">
    <source>
        <dbReference type="SAM" id="Phobius"/>
    </source>
</evidence>
<keyword evidence="1" id="KW-1133">Transmembrane helix</keyword>
<dbReference type="RefSeq" id="WP_128195117.1">
    <property type="nucleotide sequence ID" value="NZ_SACJ01000005.1"/>
</dbReference>
<keyword evidence="3" id="KW-1185">Reference proteome</keyword>
<keyword evidence="1" id="KW-0472">Membrane</keyword>
<dbReference type="Proteomes" id="UP000285211">
    <property type="component" value="Unassembled WGS sequence"/>
</dbReference>
<feature type="transmembrane region" description="Helical" evidence="1">
    <location>
        <begin position="210"/>
        <end position="238"/>
    </location>
</feature>
<comment type="caution">
    <text evidence="2">The sequence shown here is derived from an EMBL/GenBank/DDBJ whole genome shotgun (WGS) entry which is preliminary data.</text>
</comment>
<reference evidence="2 3" key="1">
    <citation type="submission" date="2019-01" db="EMBL/GenBank/DDBJ databases">
        <authorList>
            <person name="Chen W.-M."/>
        </authorList>
    </citation>
    <scope>NUCLEOTIDE SEQUENCE [LARGE SCALE GENOMIC DNA]</scope>
    <source>
        <strain evidence="2 3">BBQ-12</strain>
    </source>
</reference>
<protein>
    <recommendedName>
        <fullName evidence="4">Glycerophosphoryl diester phosphodiesterase membrane domain-containing protein</fullName>
    </recommendedName>
</protein>
<evidence type="ECO:0008006" key="4">
    <source>
        <dbReference type="Google" id="ProtNLM"/>
    </source>
</evidence>
<evidence type="ECO:0000313" key="3">
    <source>
        <dbReference type="Proteomes" id="UP000285211"/>
    </source>
</evidence>